<dbReference type="Proteomes" id="UP000499080">
    <property type="component" value="Unassembled WGS sequence"/>
</dbReference>
<reference evidence="1 2" key="1">
    <citation type="journal article" date="2019" name="Sci. Rep.">
        <title>Orb-weaving spider Araneus ventricosus genome elucidates the spidroin gene catalogue.</title>
        <authorList>
            <person name="Kono N."/>
            <person name="Nakamura H."/>
            <person name="Ohtoshi R."/>
            <person name="Moran D.A.P."/>
            <person name="Shinohara A."/>
            <person name="Yoshida Y."/>
            <person name="Fujiwara M."/>
            <person name="Mori M."/>
            <person name="Tomita M."/>
            <person name="Arakawa K."/>
        </authorList>
    </citation>
    <scope>NUCLEOTIDE SEQUENCE [LARGE SCALE GENOMIC DNA]</scope>
</reference>
<dbReference type="EMBL" id="BGPR01297718">
    <property type="protein sequence ID" value="GBN59446.1"/>
    <property type="molecule type" value="Genomic_DNA"/>
</dbReference>
<accession>A0A4Y2QAY8</accession>
<gene>
    <name evidence="1" type="ORF">AVEN_171835_1</name>
</gene>
<evidence type="ECO:0000313" key="2">
    <source>
        <dbReference type="Proteomes" id="UP000499080"/>
    </source>
</evidence>
<name>A0A4Y2QAY8_ARAVE</name>
<comment type="caution">
    <text evidence="1">The sequence shown here is derived from an EMBL/GenBank/DDBJ whole genome shotgun (WGS) entry which is preliminary data.</text>
</comment>
<keyword evidence="2" id="KW-1185">Reference proteome</keyword>
<evidence type="ECO:0000313" key="1">
    <source>
        <dbReference type="EMBL" id="GBN59446.1"/>
    </source>
</evidence>
<proteinExistence type="predicted"/>
<dbReference type="OrthoDB" id="6781249at2759"/>
<sequence>MENVSICTFVATDDADVHIVKTGIETNEKIKKQVVVIGQDVDILVLLTALTPTYTDILMLKEGKGKVKDRFSSSKEMQNSNLEIECKKSILFVHAISGCDTTSRFYRKGKLQAVQLLILFRQISSFFVLLYNAMMNLSPALSISVEVDLGLLKISKISCRYLLRLNNCTACSSPIP</sequence>
<organism evidence="1 2">
    <name type="scientific">Araneus ventricosus</name>
    <name type="common">Orbweaver spider</name>
    <name type="synonym">Epeira ventricosa</name>
    <dbReference type="NCBI Taxonomy" id="182803"/>
    <lineage>
        <taxon>Eukaryota</taxon>
        <taxon>Metazoa</taxon>
        <taxon>Ecdysozoa</taxon>
        <taxon>Arthropoda</taxon>
        <taxon>Chelicerata</taxon>
        <taxon>Arachnida</taxon>
        <taxon>Araneae</taxon>
        <taxon>Araneomorphae</taxon>
        <taxon>Entelegynae</taxon>
        <taxon>Araneoidea</taxon>
        <taxon>Araneidae</taxon>
        <taxon>Araneus</taxon>
    </lineage>
</organism>
<dbReference type="AlphaFoldDB" id="A0A4Y2QAY8"/>
<protein>
    <submittedName>
        <fullName evidence="1">Uncharacterized protein</fullName>
    </submittedName>
</protein>